<evidence type="ECO:0000313" key="4">
    <source>
        <dbReference type="Proteomes" id="UP001165121"/>
    </source>
</evidence>
<evidence type="ECO:0000256" key="2">
    <source>
        <dbReference type="SAM" id="Phobius"/>
    </source>
</evidence>
<accession>A0A9W6WZX1</accession>
<feature type="region of interest" description="Disordered" evidence="1">
    <location>
        <begin position="1"/>
        <end position="20"/>
    </location>
</feature>
<organism evidence="3 4">
    <name type="scientific">Phytophthora fragariaefolia</name>
    <dbReference type="NCBI Taxonomy" id="1490495"/>
    <lineage>
        <taxon>Eukaryota</taxon>
        <taxon>Sar</taxon>
        <taxon>Stramenopiles</taxon>
        <taxon>Oomycota</taxon>
        <taxon>Peronosporomycetes</taxon>
        <taxon>Peronosporales</taxon>
        <taxon>Peronosporaceae</taxon>
        <taxon>Phytophthora</taxon>
    </lineage>
</organism>
<keyword evidence="2" id="KW-0472">Membrane</keyword>
<evidence type="ECO:0000256" key="1">
    <source>
        <dbReference type="SAM" id="MobiDB-lite"/>
    </source>
</evidence>
<reference evidence="3" key="1">
    <citation type="submission" date="2023-04" db="EMBL/GenBank/DDBJ databases">
        <title>Phytophthora fragariaefolia NBRC 109709.</title>
        <authorList>
            <person name="Ichikawa N."/>
            <person name="Sato H."/>
            <person name="Tonouchi N."/>
        </authorList>
    </citation>
    <scope>NUCLEOTIDE SEQUENCE</scope>
    <source>
        <strain evidence="3">NBRC 109709</strain>
    </source>
</reference>
<protein>
    <submittedName>
        <fullName evidence="3">Unnamed protein product</fullName>
    </submittedName>
</protein>
<feature type="transmembrane region" description="Helical" evidence="2">
    <location>
        <begin position="126"/>
        <end position="146"/>
    </location>
</feature>
<evidence type="ECO:0000313" key="3">
    <source>
        <dbReference type="EMBL" id="GMF24620.1"/>
    </source>
</evidence>
<dbReference type="EMBL" id="BSXT01000334">
    <property type="protein sequence ID" value="GMF24620.1"/>
    <property type="molecule type" value="Genomic_DNA"/>
</dbReference>
<dbReference type="Proteomes" id="UP001165121">
    <property type="component" value="Unassembled WGS sequence"/>
</dbReference>
<keyword evidence="2" id="KW-0812">Transmembrane</keyword>
<feature type="compositionally biased region" description="Low complexity" evidence="1">
    <location>
        <begin position="28"/>
        <end position="47"/>
    </location>
</feature>
<comment type="caution">
    <text evidence="3">The sequence shown here is derived from an EMBL/GenBank/DDBJ whole genome shotgun (WGS) entry which is preliminary data.</text>
</comment>
<keyword evidence="4" id="KW-1185">Reference proteome</keyword>
<gene>
    <name evidence="3" type="ORF">Pfra01_000417700</name>
</gene>
<sequence>MSTSTTQTTGTPAASGAANPVVAPAATTISSSASSSVVTSTVTTSSSPKRLRSLGEYKKTRGNTVFARDELEALFDVGSDADMEDGKEGEGTSSSRRDDPSVGFSHDPLRSLPTPSECWQYISMDFVFGLWLVLWSLLTASARWCILLQF</sequence>
<feature type="region of interest" description="Disordered" evidence="1">
    <location>
        <begin position="28"/>
        <end position="54"/>
    </location>
</feature>
<feature type="region of interest" description="Disordered" evidence="1">
    <location>
        <begin position="77"/>
        <end position="109"/>
    </location>
</feature>
<keyword evidence="2" id="KW-1133">Transmembrane helix</keyword>
<dbReference type="AlphaFoldDB" id="A0A9W6WZX1"/>
<name>A0A9W6WZX1_9STRA</name>
<feature type="compositionally biased region" description="Basic and acidic residues" evidence="1">
    <location>
        <begin position="84"/>
        <end position="100"/>
    </location>
</feature>
<proteinExistence type="predicted"/>